<proteinExistence type="predicted"/>
<comment type="caution">
    <text evidence="1">The sequence shown here is derived from an EMBL/GenBank/DDBJ whole genome shotgun (WGS) entry which is preliminary data.</text>
</comment>
<dbReference type="EMBL" id="AWUE01012617">
    <property type="protein sequence ID" value="OMP08777.1"/>
    <property type="molecule type" value="Genomic_DNA"/>
</dbReference>
<dbReference type="Proteomes" id="UP000187203">
    <property type="component" value="Unassembled WGS sequence"/>
</dbReference>
<organism evidence="1 2">
    <name type="scientific">Corchorus olitorius</name>
    <dbReference type="NCBI Taxonomy" id="93759"/>
    <lineage>
        <taxon>Eukaryota</taxon>
        <taxon>Viridiplantae</taxon>
        <taxon>Streptophyta</taxon>
        <taxon>Embryophyta</taxon>
        <taxon>Tracheophyta</taxon>
        <taxon>Spermatophyta</taxon>
        <taxon>Magnoliopsida</taxon>
        <taxon>eudicotyledons</taxon>
        <taxon>Gunneridae</taxon>
        <taxon>Pentapetalae</taxon>
        <taxon>rosids</taxon>
        <taxon>malvids</taxon>
        <taxon>Malvales</taxon>
        <taxon>Malvaceae</taxon>
        <taxon>Grewioideae</taxon>
        <taxon>Apeibeae</taxon>
        <taxon>Corchorus</taxon>
    </lineage>
</organism>
<sequence length="59" mass="6471">MTKFEYITNGYDVRVDTLLPMARPKPQGTAAASMKPQGTATASMSPTCILRFFLTLSDK</sequence>
<protein>
    <submittedName>
        <fullName evidence="1">Adhesin protein Mad1</fullName>
    </submittedName>
</protein>
<dbReference type="AlphaFoldDB" id="A0A1R3KNW0"/>
<gene>
    <name evidence="1" type="ORF">COLO4_06131</name>
</gene>
<evidence type="ECO:0000313" key="2">
    <source>
        <dbReference type="Proteomes" id="UP000187203"/>
    </source>
</evidence>
<accession>A0A1R3KNW0</accession>
<name>A0A1R3KNW0_9ROSI</name>
<keyword evidence="2" id="KW-1185">Reference proteome</keyword>
<reference evidence="2" key="1">
    <citation type="submission" date="2013-09" db="EMBL/GenBank/DDBJ databases">
        <title>Corchorus olitorius genome sequencing.</title>
        <authorList>
            <person name="Alam M."/>
            <person name="Haque M.S."/>
            <person name="Islam M.S."/>
            <person name="Emdad E.M."/>
            <person name="Islam M.M."/>
            <person name="Ahmed B."/>
            <person name="Halim A."/>
            <person name="Hossen Q.M.M."/>
            <person name="Hossain M.Z."/>
            <person name="Ahmed R."/>
            <person name="Khan M.M."/>
            <person name="Islam R."/>
            <person name="Rashid M.M."/>
            <person name="Khan S.A."/>
            <person name="Rahman M.S."/>
            <person name="Alam M."/>
            <person name="Yahiya A.S."/>
            <person name="Khan M.S."/>
            <person name="Azam M.S."/>
            <person name="Haque T."/>
            <person name="Lashkar M.Z.H."/>
            <person name="Akhand A.I."/>
            <person name="Morshed G."/>
            <person name="Roy S."/>
            <person name="Uddin K.S."/>
            <person name="Rabeya T."/>
            <person name="Hossain A.S."/>
            <person name="Chowdhury A."/>
            <person name="Snigdha A.R."/>
            <person name="Mortoza M.S."/>
            <person name="Matin S.A."/>
            <person name="Hoque S.M.E."/>
            <person name="Islam M.K."/>
            <person name="Roy D.K."/>
            <person name="Haider R."/>
            <person name="Moosa M.M."/>
            <person name="Elias S.M."/>
            <person name="Hasan A.M."/>
            <person name="Jahan S."/>
            <person name="Shafiuddin M."/>
            <person name="Mahmood N."/>
            <person name="Shommy N.S."/>
        </authorList>
    </citation>
    <scope>NUCLEOTIDE SEQUENCE [LARGE SCALE GENOMIC DNA]</scope>
    <source>
        <strain evidence="2">cv. O-4</strain>
    </source>
</reference>
<evidence type="ECO:0000313" key="1">
    <source>
        <dbReference type="EMBL" id="OMP08777.1"/>
    </source>
</evidence>